<evidence type="ECO:0000256" key="1">
    <source>
        <dbReference type="ARBA" id="ARBA00022729"/>
    </source>
</evidence>
<accession>A0A2S5TJ18</accession>
<protein>
    <recommendedName>
        <fullName evidence="4">Outer membrane protein beta-barrel domain-containing protein</fullName>
    </recommendedName>
</protein>
<feature type="chain" id="PRO_5015418418" description="Outer membrane protein beta-barrel domain-containing protein" evidence="3">
    <location>
        <begin position="21"/>
        <end position="322"/>
    </location>
</feature>
<gene>
    <name evidence="5" type="ORF">C3942_04530</name>
</gene>
<feature type="domain" description="Outer membrane protein beta-barrel" evidence="4">
    <location>
        <begin position="8"/>
        <end position="182"/>
    </location>
</feature>
<dbReference type="InterPro" id="IPR011250">
    <property type="entry name" value="OMP/PagP_B-barrel"/>
</dbReference>
<feature type="signal peptide" evidence="3">
    <location>
        <begin position="1"/>
        <end position="20"/>
    </location>
</feature>
<evidence type="ECO:0000313" key="6">
    <source>
        <dbReference type="Proteomes" id="UP000238220"/>
    </source>
</evidence>
<dbReference type="AlphaFoldDB" id="A0A2S5TJ18"/>
<dbReference type="SUPFAM" id="SSF56925">
    <property type="entry name" value="OMPA-like"/>
    <property type="match status" value="1"/>
</dbReference>
<reference evidence="5 6" key="1">
    <citation type="submission" date="2018-02" db="EMBL/GenBank/DDBJ databases">
        <title>Genome sequencing of Solimonas sp. HR-BB.</title>
        <authorList>
            <person name="Lee Y."/>
            <person name="Jeon C.O."/>
        </authorList>
    </citation>
    <scope>NUCLEOTIDE SEQUENCE [LARGE SCALE GENOMIC DNA]</scope>
    <source>
        <strain evidence="5 6">HR-BB</strain>
    </source>
</reference>
<evidence type="ECO:0000313" key="5">
    <source>
        <dbReference type="EMBL" id="PPE74947.1"/>
    </source>
</evidence>
<dbReference type="Gene3D" id="2.40.160.20">
    <property type="match status" value="1"/>
</dbReference>
<evidence type="ECO:0000256" key="3">
    <source>
        <dbReference type="SAM" id="SignalP"/>
    </source>
</evidence>
<dbReference type="OrthoDB" id="7060949at2"/>
<dbReference type="Pfam" id="PF13505">
    <property type="entry name" value="OMP_b-brl"/>
    <property type="match status" value="1"/>
</dbReference>
<dbReference type="InterPro" id="IPR027385">
    <property type="entry name" value="Beta-barrel_OMP"/>
</dbReference>
<comment type="caution">
    <text evidence="5">The sequence shown here is derived from an EMBL/GenBank/DDBJ whole genome shotgun (WGS) entry which is preliminary data.</text>
</comment>
<evidence type="ECO:0000259" key="4">
    <source>
        <dbReference type="Pfam" id="PF13505"/>
    </source>
</evidence>
<dbReference type="Proteomes" id="UP000238220">
    <property type="component" value="Unassembled WGS sequence"/>
</dbReference>
<evidence type="ECO:0000256" key="2">
    <source>
        <dbReference type="SAM" id="MobiDB-lite"/>
    </source>
</evidence>
<feature type="region of interest" description="Disordered" evidence="2">
    <location>
        <begin position="219"/>
        <end position="252"/>
    </location>
</feature>
<proteinExistence type="predicted"/>
<dbReference type="EMBL" id="PSNW01000002">
    <property type="protein sequence ID" value="PPE74947.1"/>
    <property type="molecule type" value="Genomic_DNA"/>
</dbReference>
<dbReference type="RefSeq" id="WP_104229174.1">
    <property type="nucleotide sequence ID" value="NZ_PSNW01000002.1"/>
</dbReference>
<organism evidence="5 6">
    <name type="scientific">Solimonas fluminis</name>
    <dbReference type="NCBI Taxonomy" id="2086571"/>
    <lineage>
        <taxon>Bacteria</taxon>
        <taxon>Pseudomonadati</taxon>
        <taxon>Pseudomonadota</taxon>
        <taxon>Gammaproteobacteria</taxon>
        <taxon>Nevskiales</taxon>
        <taxon>Nevskiaceae</taxon>
        <taxon>Solimonas</taxon>
    </lineage>
</organism>
<keyword evidence="1 3" id="KW-0732">Signal</keyword>
<feature type="compositionally biased region" description="Low complexity" evidence="2">
    <location>
        <begin position="219"/>
        <end position="248"/>
    </location>
</feature>
<name>A0A2S5TJ18_9GAMM</name>
<sequence length="322" mass="33656">MKFVNWLGLGALAMSGVAVAGPYVGGAGTFSQYEYEDVDDATSFAAFAGYRFDQVPLMLEVAYTDAGKHDIRGLPSGVGLKFSGVRGSLGYFAKLDSKGSGVWLKGGYYDGDADLELTNTPFADRSASSSGFTYGLGGDWKLTPWFGLRFDLENYVDVRDFSDFPDSDAGESNVTVISLGVVLELPSGTSRLPSSYAPAPAPAYQPAYPPAAAPAPVVPAIQSQPPHPATAAPTSIPAASQPTSASSTIKPDLPGGMVAAGVRLTAQPTMLLRQPRSGAPIDGSIPAGAELQLLQRVPNAQGVWWYASYNGMSGWVSESALK</sequence>
<keyword evidence="6" id="KW-1185">Reference proteome</keyword>